<dbReference type="AlphaFoldDB" id="X1PWI7"/>
<name>X1PWI7_9ZZZZ</name>
<gene>
    <name evidence="1" type="ORF">S12H4_00916</name>
</gene>
<accession>X1PWI7</accession>
<dbReference type="EMBL" id="BARW01000150">
    <property type="protein sequence ID" value="GAI60268.1"/>
    <property type="molecule type" value="Genomic_DNA"/>
</dbReference>
<evidence type="ECO:0000313" key="1">
    <source>
        <dbReference type="EMBL" id="GAI60268.1"/>
    </source>
</evidence>
<proteinExistence type="predicted"/>
<comment type="caution">
    <text evidence="1">The sequence shown here is derived from an EMBL/GenBank/DDBJ whole genome shotgun (WGS) entry which is preliminary data.</text>
</comment>
<sequence length="96" mass="11551">MKKKGFDMSKLEDTLARLSNPETSTWTPSPRTQRTKVDRKFFLDTLVEFKKAGYEATWSNKHTRVELRIYDVPYIYWGFRRAAEALIERMKEWNNE</sequence>
<organism evidence="1">
    <name type="scientific">marine sediment metagenome</name>
    <dbReference type="NCBI Taxonomy" id="412755"/>
    <lineage>
        <taxon>unclassified sequences</taxon>
        <taxon>metagenomes</taxon>
        <taxon>ecological metagenomes</taxon>
    </lineage>
</organism>
<protein>
    <submittedName>
        <fullName evidence="1">Uncharacterized protein</fullName>
    </submittedName>
</protein>
<reference evidence="1" key="1">
    <citation type="journal article" date="2014" name="Front. Microbiol.">
        <title>High frequency of phylogenetically diverse reductive dehalogenase-homologous genes in deep subseafloor sedimentary metagenomes.</title>
        <authorList>
            <person name="Kawai M."/>
            <person name="Futagami T."/>
            <person name="Toyoda A."/>
            <person name="Takaki Y."/>
            <person name="Nishi S."/>
            <person name="Hori S."/>
            <person name="Arai W."/>
            <person name="Tsubouchi T."/>
            <person name="Morono Y."/>
            <person name="Uchiyama I."/>
            <person name="Ito T."/>
            <person name="Fujiyama A."/>
            <person name="Inagaki F."/>
            <person name="Takami H."/>
        </authorList>
    </citation>
    <scope>NUCLEOTIDE SEQUENCE</scope>
    <source>
        <strain evidence="1">Expedition CK06-06</strain>
    </source>
</reference>